<keyword evidence="2" id="KW-1185">Reference proteome</keyword>
<dbReference type="Proteomes" id="UP001162131">
    <property type="component" value="Unassembled WGS sequence"/>
</dbReference>
<evidence type="ECO:0000313" key="1">
    <source>
        <dbReference type="EMBL" id="CAG9327883.1"/>
    </source>
</evidence>
<gene>
    <name evidence="1" type="ORF">BSTOLATCC_MIC44505</name>
</gene>
<reference evidence="1" key="1">
    <citation type="submission" date="2021-09" db="EMBL/GenBank/DDBJ databases">
        <authorList>
            <consortium name="AG Swart"/>
            <person name="Singh M."/>
            <person name="Singh A."/>
            <person name="Seah K."/>
            <person name="Emmerich C."/>
        </authorList>
    </citation>
    <scope>NUCLEOTIDE SEQUENCE</scope>
    <source>
        <strain evidence="1">ATCC30299</strain>
    </source>
</reference>
<dbReference type="AlphaFoldDB" id="A0AAU9JKV8"/>
<comment type="caution">
    <text evidence="1">The sequence shown here is derived from an EMBL/GenBank/DDBJ whole genome shotgun (WGS) entry which is preliminary data.</text>
</comment>
<name>A0AAU9JKV8_9CILI</name>
<protein>
    <submittedName>
        <fullName evidence="1">Uncharacterized protein</fullName>
    </submittedName>
</protein>
<proteinExistence type="predicted"/>
<dbReference type="EMBL" id="CAJZBQ010000044">
    <property type="protein sequence ID" value="CAG9327883.1"/>
    <property type="molecule type" value="Genomic_DNA"/>
</dbReference>
<accession>A0AAU9JKV8</accession>
<sequence>MKSECNSVQNEPEKIPSVFSGMFSLLHERVDTNSESLCFKLPNIFEELQAPQPIHTPLLPSVMMPVPQRATKENTACPHKNRKHYAKNMCNNCYHRLGRVKAAWACPHTDRRHYAKGKCQFCYIQSYHRDRVLREDSELKFESLNS</sequence>
<organism evidence="1 2">
    <name type="scientific">Blepharisma stoltei</name>
    <dbReference type="NCBI Taxonomy" id="1481888"/>
    <lineage>
        <taxon>Eukaryota</taxon>
        <taxon>Sar</taxon>
        <taxon>Alveolata</taxon>
        <taxon>Ciliophora</taxon>
        <taxon>Postciliodesmatophora</taxon>
        <taxon>Heterotrichea</taxon>
        <taxon>Heterotrichida</taxon>
        <taxon>Blepharismidae</taxon>
        <taxon>Blepharisma</taxon>
    </lineage>
</organism>
<evidence type="ECO:0000313" key="2">
    <source>
        <dbReference type="Proteomes" id="UP001162131"/>
    </source>
</evidence>